<dbReference type="OrthoDB" id="884784at2"/>
<feature type="chain" id="PRO_5011510642" evidence="2">
    <location>
        <begin position="22"/>
        <end position="317"/>
    </location>
</feature>
<reference evidence="4" key="1">
    <citation type="submission" date="2016-10" db="EMBL/GenBank/DDBJ databases">
        <authorList>
            <person name="Varghese N."/>
            <person name="Submissions S."/>
        </authorList>
    </citation>
    <scope>NUCLEOTIDE SEQUENCE [LARGE SCALE GENOMIC DNA]</scope>
    <source>
        <strain evidence="4">OR362-8,ATCC BAA-1266,JCM 13504</strain>
    </source>
</reference>
<gene>
    <name evidence="3" type="ORF">SAMN04515668_3087</name>
</gene>
<accession>A0A1I5ZPK3</accession>
<keyword evidence="4" id="KW-1185">Reference proteome</keyword>
<dbReference type="AlphaFoldDB" id="A0A1I5ZPK3"/>
<feature type="region of interest" description="Disordered" evidence="1">
    <location>
        <begin position="144"/>
        <end position="178"/>
    </location>
</feature>
<evidence type="ECO:0000256" key="2">
    <source>
        <dbReference type="SAM" id="SignalP"/>
    </source>
</evidence>
<feature type="region of interest" description="Disordered" evidence="1">
    <location>
        <begin position="223"/>
        <end position="242"/>
    </location>
</feature>
<evidence type="ECO:0000256" key="1">
    <source>
        <dbReference type="SAM" id="MobiDB-lite"/>
    </source>
</evidence>
<feature type="compositionally biased region" description="Low complexity" evidence="1">
    <location>
        <begin position="223"/>
        <end position="238"/>
    </location>
</feature>
<dbReference type="RefSeq" id="WP_143080233.1">
    <property type="nucleotide sequence ID" value="NZ_FOXS01000004.1"/>
</dbReference>
<evidence type="ECO:0000313" key="4">
    <source>
        <dbReference type="Proteomes" id="UP000199029"/>
    </source>
</evidence>
<keyword evidence="2" id="KW-0732">Signal</keyword>
<organism evidence="3 4">
    <name type="scientific">Hymenobacter arizonensis</name>
    <name type="common">Siccationidurans arizonensis</name>
    <dbReference type="NCBI Taxonomy" id="1227077"/>
    <lineage>
        <taxon>Bacteria</taxon>
        <taxon>Pseudomonadati</taxon>
        <taxon>Bacteroidota</taxon>
        <taxon>Cytophagia</taxon>
        <taxon>Cytophagales</taxon>
        <taxon>Hymenobacteraceae</taxon>
        <taxon>Hymenobacter</taxon>
    </lineage>
</organism>
<sequence>MSKLYFLLLLLCFLITIPAHAQQPAATGEAATPVLTRLDTARAVHELFKSRRGGGFGWLAFGGVGMAASIIPAQQATSAGVWTPGVVIGSGLALLGTKKVIQFGWGREQRVLRDLAATGHLPADVVRRLRDNFAPLHGTASAPNPFLALSSTSPAPTPGSSGPAPQNTETPVTDAPLAAPPQTLADARQDTLDAVLGLFLAKRLNGQLPILLALPGLRLMTGASGTSTPSTPYSQPQSNEPSGGQIALGLALMTGGVAYMYIHNAPYSTDKFEALRTSYLAGTPLPASLRAQLKTKHIASGRTYRERLERRAARRRK</sequence>
<dbReference type="EMBL" id="FOXS01000004">
    <property type="protein sequence ID" value="SFQ58273.1"/>
    <property type="molecule type" value="Genomic_DNA"/>
</dbReference>
<feature type="signal peptide" evidence="2">
    <location>
        <begin position="1"/>
        <end position="21"/>
    </location>
</feature>
<name>A0A1I5ZPK3_HYMAR</name>
<evidence type="ECO:0000313" key="3">
    <source>
        <dbReference type="EMBL" id="SFQ58273.1"/>
    </source>
</evidence>
<protein>
    <submittedName>
        <fullName evidence="3">Uncharacterized protein</fullName>
    </submittedName>
</protein>
<feature type="compositionally biased region" description="Low complexity" evidence="1">
    <location>
        <begin position="150"/>
        <end position="165"/>
    </location>
</feature>
<proteinExistence type="predicted"/>
<dbReference type="Proteomes" id="UP000199029">
    <property type="component" value="Unassembled WGS sequence"/>
</dbReference>